<dbReference type="Gene3D" id="2.60.120.260">
    <property type="entry name" value="Galactose-binding domain-like"/>
    <property type="match status" value="2"/>
</dbReference>
<dbReference type="InterPro" id="IPR000421">
    <property type="entry name" value="FA58C"/>
</dbReference>
<protein>
    <submittedName>
        <fullName evidence="2">Discoidin domain-containing protein</fullName>
    </submittedName>
</protein>
<dbReference type="Pfam" id="PF00754">
    <property type="entry name" value="F5_F8_type_C"/>
    <property type="match status" value="2"/>
</dbReference>
<name>A0A9D2PYU2_9MICO</name>
<reference evidence="2" key="1">
    <citation type="journal article" date="2021" name="PeerJ">
        <title>Extensive microbial diversity within the chicken gut microbiome revealed by metagenomics and culture.</title>
        <authorList>
            <person name="Gilroy R."/>
            <person name="Ravi A."/>
            <person name="Getino M."/>
            <person name="Pursley I."/>
            <person name="Horton D.L."/>
            <person name="Alikhan N.F."/>
            <person name="Baker D."/>
            <person name="Gharbi K."/>
            <person name="Hall N."/>
            <person name="Watson M."/>
            <person name="Adriaenssens E.M."/>
            <person name="Foster-Nyarko E."/>
            <person name="Jarju S."/>
            <person name="Secka A."/>
            <person name="Antonio M."/>
            <person name="Oren A."/>
            <person name="Chaudhuri R.R."/>
            <person name="La Ragione R."/>
            <person name="Hildebrand F."/>
            <person name="Pallen M.J."/>
        </authorList>
    </citation>
    <scope>NUCLEOTIDE SEQUENCE</scope>
    <source>
        <strain evidence="2">CHK130-7132</strain>
    </source>
</reference>
<proteinExistence type="predicted"/>
<feature type="domain" description="F5/8 type C" evidence="1">
    <location>
        <begin position="87"/>
        <end position="246"/>
    </location>
</feature>
<dbReference type="Pfam" id="PF12733">
    <property type="entry name" value="Cadherin-like"/>
    <property type="match status" value="1"/>
</dbReference>
<evidence type="ECO:0000259" key="1">
    <source>
        <dbReference type="PROSITE" id="PS50022"/>
    </source>
</evidence>
<reference evidence="2" key="2">
    <citation type="submission" date="2021-04" db="EMBL/GenBank/DDBJ databases">
        <authorList>
            <person name="Gilroy R."/>
        </authorList>
    </citation>
    <scope>NUCLEOTIDE SEQUENCE</scope>
    <source>
        <strain evidence="2">CHK130-7132</strain>
    </source>
</reference>
<dbReference type="EMBL" id="DWWC01000024">
    <property type="protein sequence ID" value="HJC68286.1"/>
    <property type="molecule type" value="Genomic_DNA"/>
</dbReference>
<gene>
    <name evidence="2" type="ORF">H9932_01230</name>
</gene>
<dbReference type="SUPFAM" id="SSF49785">
    <property type="entry name" value="Galactose-binding domain-like"/>
    <property type="match status" value="2"/>
</dbReference>
<comment type="caution">
    <text evidence="2">The sequence shown here is derived from an EMBL/GenBank/DDBJ whole genome shotgun (WGS) entry which is preliminary data.</text>
</comment>
<accession>A0A9D2PYU2</accession>
<dbReference type="PROSITE" id="PS50022">
    <property type="entry name" value="FA58C_3"/>
    <property type="match status" value="2"/>
</dbReference>
<evidence type="ECO:0000313" key="2">
    <source>
        <dbReference type="EMBL" id="HJC68286.1"/>
    </source>
</evidence>
<dbReference type="Proteomes" id="UP000823854">
    <property type="component" value="Unassembled WGS sequence"/>
</dbReference>
<sequence length="996" mass="108747">MILDQIGRLDPAFDPDITEYTATAYRSLETVTVRPITTGDGVTVTVDGSAPDPEAHDRVAVDLELGENILDITVENGDRTSVYTVTITKVDTDFRGRELVTGLTATSPVGEAEGRPLTAMFDGDEKTSWHPAEPLTAGEPDEDGVTTFTVHLPEVRTVGRVAGHVLTPEGQWYPSEWESYLSIDVSEDGDTWERAAHHATLRQDQDILYWELGDYYAARHVRITLAGKDDRLHEEFGVQEIQVFALPVGAEPPPRHEPPADGGQEFAYVPTEESVNRAQELVLAHGLVIAQWATSDGYAAGSLDAREFEDFAEPTAQFYDPDFGNRDFMACSPTATWGIAKAPAGGNGIQDAGEPHEYIPEAMEAYRSRFIDAQYGDEGPYSSEEVEAFARWFEFSRETYPQAITHSNQNNDPTWAELENFRHYVRTARPDLVSFDHYYWGGGDVFGSHGPAAWDATNHLLGLAAWRTQRQVALEGLTGDGSEPILFGQYLDAFDHNGSQSQKALVTSLSLASGMKWLSLFRMEINRYDGNSYFDLDGAPTRAYWETCDILHRARKLGTYLAPLTNDWVAVQPGSHLEDGKTITNTVPRGYRTDSIEESLPTLSEYGISRIEVTNTGTVNDGLPGDVAIGFFTPLPGLTGAQAEEVFGAEDPRAFMVVNGLIGTAELPSTKKLVRYDEGQYWQTEQQVRLVLTPPQGAELMRVDQTTGEAEAVEITRTPVGENGTDHELEHSITARIGGGRSELYYWTAPALTVQAAEDPTVIEVGSRGTAAVTLTNTSGSRTKPITIDPTVPEGWALHGSWPQRIGALTPGESVTVDLELQNQGLSGDAVIDLGLRFHNVRSSAAIRVRGECAGTRIVPTPIAADSEETVAEDGAMGNVADEDPSTFWHTQWHSSSPGYPHWIVLDLGSEQDICSLVCLPRQDAAVGQVKDYAVYVSDDPESFPQEPAAAGTLASGQEEKAIGVQARGRYLRFEGSSAWDGKPFMVVASLTVHVS</sequence>
<feature type="domain" description="F5/8 type C" evidence="1">
    <location>
        <begin position="844"/>
        <end position="993"/>
    </location>
</feature>
<organism evidence="2 3">
    <name type="scientific">Candidatus Brachybacterium intestinipullorum</name>
    <dbReference type="NCBI Taxonomy" id="2838512"/>
    <lineage>
        <taxon>Bacteria</taxon>
        <taxon>Bacillati</taxon>
        <taxon>Actinomycetota</taxon>
        <taxon>Actinomycetes</taxon>
        <taxon>Micrococcales</taxon>
        <taxon>Dermabacteraceae</taxon>
        <taxon>Brachybacterium</taxon>
    </lineage>
</organism>
<dbReference type="AlphaFoldDB" id="A0A9D2PYU2"/>
<dbReference type="InterPro" id="IPR025883">
    <property type="entry name" value="Cadherin-like_domain"/>
</dbReference>
<evidence type="ECO:0000313" key="3">
    <source>
        <dbReference type="Proteomes" id="UP000823854"/>
    </source>
</evidence>
<dbReference type="InterPro" id="IPR008979">
    <property type="entry name" value="Galactose-bd-like_sf"/>
</dbReference>